<sequence length="84" mass="9554">MLHAKAITIITTRELALYENIAMVGVQKQSNNFLFLCFPLQVIAAIARAIKPNNKERMANSTPQDIKVNNIPMCNDAIYDRWFS</sequence>
<dbReference type="EMBL" id="AMEP01000096">
    <property type="protein sequence ID" value="EKX99739.1"/>
    <property type="molecule type" value="Genomic_DNA"/>
</dbReference>
<accession>L1N8Y5</accession>
<dbReference type="Proteomes" id="UP000010433">
    <property type="component" value="Unassembled WGS sequence"/>
</dbReference>
<gene>
    <name evidence="1" type="ORF">HMPREF9151_01528</name>
</gene>
<organism evidence="1 2">
    <name type="scientific">Hoylesella saccharolytica F0055</name>
    <dbReference type="NCBI Taxonomy" id="1127699"/>
    <lineage>
        <taxon>Bacteria</taxon>
        <taxon>Pseudomonadati</taxon>
        <taxon>Bacteroidota</taxon>
        <taxon>Bacteroidia</taxon>
        <taxon>Bacteroidales</taxon>
        <taxon>Prevotellaceae</taxon>
        <taxon>Hoylesella</taxon>
    </lineage>
</organism>
<reference evidence="1 2" key="1">
    <citation type="submission" date="2012-05" db="EMBL/GenBank/DDBJ databases">
        <authorList>
            <person name="Weinstock G."/>
            <person name="Sodergren E."/>
            <person name="Lobos E.A."/>
            <person name="Fulton L."/>
            <person name="Fulton R."/>
            <person name="Courtney L."/>
            <person name="Fronick C."/>
            <person name="O'Laughlin M."/>
            <person name="Godfrey J."/>
            <person name="Wilson R.M."/>
            <person name="Miner T."/>
            <person name="Farmer C."/>
            <person name="Delehaunty K."/>
            <person name="Cordes M."/>
            <person name="Minx P."/>
            <person name="Tomlinson C."/>
            <person name="Chen J."/>
            <person name="Wollam A."/>
            <person name="Pepin K.H."/>
            <person name="Bhonagiri V."/>
            <person name="Zhang X."/>
            <person name="Suruliraj S."/>
            <person name="Warren W."/>
            <person name="Mitreva M."/>
            <person name="Mardis E.R."/>
            <person name="Wilson R.K."/>
        </authorList>
    </citation>
    <scope>NUCLEOTIDE SEQUENCE [LARGE SCALE GENOMIC DNA]</scope>
    <source>
        <strain evidence="1 2">F0055</strain>
    </source>
</reference>
<comment type="caution">
    <text evidence="1">The sequence shown here is derived from an EMBL/GenBank/DDBJ whole genome shotgun (WGS) entry which is preliminary data.</text>
</comment>
<keyword evidence="2" id="KW-1185">Reference proteome</keyword>
<dbReference type="STRING" id="1127699.HMPREF9151_01528"/>
<evidence type="ECO:0000313" key="2">
    <source>
        <dbReference type="Proteomes" id="UP000010433"/>
    </source>
</evidence>
<name>L1N8Y5_9BACT</name>
<dbReference type="HOGENOM" id="CLU_2524772_0_0_10"/>
<proteinExistence type="predicted"/>
<protein>
    <submittedName>
        <fullName evidence="1">Uncharacterized protein</fullName>
    </submittedName>
</protein>
<dbReference type="AlphaFoldDB" id="L1N8Y5"/>
<evidence type="ECO:0000313" key="1">
    <source>
        <dbReference type="EMBL" id="EKX99739.1"/>
    </source>
</evidence>